<evidence type="ECO:0000313" key="1">
    <source>
        <dbReference type="EMBL" id="BDT62618.1"/>
    </source>
</evidence>
<accession>A0A9C7BI88</accession>
<protein>
    <submittedName>
        <fullName evidence="1">Wsv134-like protein</fullName>
    </submittedName>
</protein>
<organism evidence="1">
    <name type="scientific">Metapenaeus ensis majanivirus</name>
    <dbReference type="NCBI Taxonomy" id="2984279"/>
    <lineage>
        <taxon>Viruses</taxon>
        <taxon>Viruses incertae sedis</taxon>
        <taxon>Naldaviricetes</taxon>
        <taxon>Nimaviridae</taxon>
    </lineage>
</organism>
<name>A0A9C7BI88_9VIRU</name>
<sequence>MTLNSIGTCLLKARLYRMAKEELAKHYGTNWSNERRRIHNYSSFLSLPVHSDTRMKSLSAAKTMIKKETKKKKKKIKFSLTTLKPIGRFLKSVSVWLGLTKNSTTEKNYDNPIINRYVYHMNRFKNIFPSYKNSDIKILHYNKWNATIQCNVLSIQMVILGGILRVYVPERGIVMQKASCHGKDYVKTFDTLTKTWIDGCFPSFKKIEKSFKKRLDVTEMNIPLSRVTKKNVVGIIEYLTGRQESNEETKTKIVSIWAKSDENDNITTTSTNLFTPSNITSCII</sequence>
<reference evidence="1" key="1">
    <citation type="submission" date="2022-10" db="EMBL/GenBank/DDBJ databases">
        <title>Genome sequences of endogenous nimaviruses in decapod crustaceans.</title>
        <authorList>
            <person name="Kawato S."/>
            <person name="Nozaki R."/>
            <person name="Kondo H."/>
            <person name="Hirono I."/>
        </authorList>
    </citation>
    <scope>NUCLEOTIDE SEQUENCE</scope>
    <source>
        <strain evidence="1">Mikawa-1</strain>
    </source>
</reference>
<proteinExistence type="predicted"/>
<dbReference type="EMBL" id="LC738876">
    <property type="protein sequence ID" value="BDT62618.1"/>
    <property type="molecule type" value="Genomic_DNA"/>
</dbReference>